<evidence type="ECO:0000313" key="8">
    <source>
        <dbReference type="Proteomes" id="UP000470470"/>
    </source>
</evidence>
<keyword evidence="4" id="KW-0067">ATP-binding</keyword>
<dbReference type="GO" id="GO:0005524">
    <property type="term" value="F:ATP binding"/>
    <property type="evidence" value="ECO:0007669"/>
    <property type="project" value="UniProtKB-KW"/>
</dbReference>
<organism evidence="7 8">
    <name type="scientific">Goekera deserti</name>
    <dbReference type="NCBI Taxonomy" id="2497753"/>
    <lineage>
        <taxon>Bacteria</taxon>
        <taxon>Bacillati</taxon>
        <taxon>Actinomycetota</taxon>
        <taxon>Actinomycetes</taxon>
        <taxon>Geodermatophilales</taxon>
        <taxon>Geodermatophilaceae</taxon>
        <taxon>Goekera</taxon>
    </lineage>
</organism>
<feature type="domain" description="DNA2/NAM7 helicase-like C-terminal" evidence="5">
    <location>
        <begin position="1164"/>
        <end position="1292"/>
    </location>
</feature>
<gene>
    <name evidence="7" type="ORF">G1H19_16010</name>
</gene>
<reference evidence="7 8" key="1">
    <citation type="submission" date="2020-02" db="EMBL/GenBank/DDBJ databases">
        <title>The whole genome sequence of CPCC 205119.</title>
        <authorList>
            <person name="Jiang Z."/>
        </authorList>
    </citation>
    <scope>NUCLEOTIDE SEQUENCE [LARGE SCALE GENOMIC DNA]</scope>
    <source>
        <strain evidence="7 8">CPCC 205119</strain>
    </source>
</reference>
<dbReference type="PANTHER" id="PTHR43788">
    <property type="entry name" value="DNA2/NAM7 HELICASE FAMILY MEMBER"/>
    <property type="match status" value="1"/>
</dbReference>
<evidence type="ECO:0000259" key="5">
    <source>
        <dbReference type="Pfam" id="PF13087"/>
    </source>
</evidence>
<dbReference type="GO" id="GO:0043139">
    <property type="term" value="F:5'-3' DNA helicase activity"/>
    <property type="evidence" value="ECO:0007669"/>
    <property type="project" value="TreeGrafter"/>
</dbReference>
<feature type="domain" description="Restriction endonuclease type II-like" evidence="6">
    <location>
        <begin position="1339"/>
        <end position="1432"/>
    </location>
</feature>
<keyword evidence="3 7" id="KW-0347">Helicase</keyword>
<dbReference type="Pfam" id="PF13087">
    <property type="entry name" value="AAA_12"/>
    <property type="match status" value="1"/>
</dbReference>
<dbReference type="SUPFAM" id="SSF52980">
    <property type="entry name" value="Restriction endonuclease-like"/>
    <property type="match status" value="1"/>
</dbReference>
<dbReference type="SUPFAM" id="SSF52540">
    <property type="entry name" value="P-loop containing nucleoside triphosphate hydrolases"/>
    <property type="match status" value="2"/>
</dbReference>
<dbReference type="InterPro" id="IPR050534">
    <property type="entry name" value="Coronavir_polyprotein_1ab"/>
</dbReference>
<protein>
    <submittedName>
        <fullName evidence="7">DNA helicase</fullName>
    </submittedName>
</protein>
<evidence type="ECO:0000256" key="4">
    <source>
        <dbReference type="ARBA" id="ARBA00022840"/>
    </source>
</evidence>
<proteinExistence type="predicted"/>
<dbReference type="Gene3D" id="3.40.50.300">
    <property type="entry name" value="P-loop containing nucleotide triphosphate hydrolases"/>
    <property type="match status" value="2"/>
</dbReference>
<keyword evidence="2" id="KW-0378">Hydrolase</keyword>
<dbReference type="InterPro" id="IPR011335">
    <property type="entry name" value="Restrct_endonuc-II-like"/>
</dbReference>
<dbReference type="GO" id="GO:0016787">
    <property type="term" value="F:hydrolase activity"/>
    <property type="evidence" value="ECO:0007669"/>
    <property type="project" value="UniProtKB-KW"/>
</dbReference>
<dbReference type="PANTHER" id="PTHR43788:SF8">
    <property type="entry name" value="DNA-BINDING PROTEIN SMUBP-2"/>
    <property type="match status" value="1"/>
</dbReference>
<evidence type="ECO:0000256" key="2">
    <source>
        <dbReference type="ARBA" id="ARBA00022801"/>
    </source>
</evidence>
<evidence type="ECO:0000256" key="3">
    <source>
        <dbReference type="ARBA" id="ARBA00022806"/>
    </source>
</evidence>
<evidence type="ECO:0000313" key="7">
    <source>
        <dbReference type="EMBL" id="NEL55493.1"/>
    </source>
</evidence>
<keyword evidence="1" id="KW-0547">Nucleotide-binding</keyword>
<keyword evidence="8" id="KW-1185">Reference proteome</keyword>
<dbReference type="Pfam" id="PF18741">
    <property type="entry name" value="MTES_1575"/>
    <property type="match status" value="1"/>
</dbReference>
<evidence type="ECO:0000256" key="1">
    <source>
        <dbReference type="ARBA" id="ARBA00022741"/>
    </source>
</evidence>
<accession>A0A7K3WIZ6</accession>
<dbReference type="InterPro" id="IPR049468">
    <property type="entry name" value="Restrct_endonuc-II-like_dom"/>
</dbReference>
<sequence>MRDVGGHRARPAQDTRIEVRVDVVPVLSRALARRAVPLVPRLVLTATTAVSAARVRLAVRDVDGPLGTPVERTLDLPAGTPVVLHDLDLRLDDAALARDDAAVRPGVLDVRVTADGLDPVRSTTALSVLGPAQWQAAPVPLAHELLAGHVQPGSPAIAALVGAATDLLAARTGSGTLPVDLVGGAAGGRASPARVDQTAAALVEALRRRAVRLLPAPAGWADSPQTVRTPTQVLDERAGSALDLALVLAAALEHAGLRPLVWLTGAHAFVGYWRTARSPESAVTTRVEELAALVEDGSVHLVEPTLLAAGAGPATFGDLHRTPQAAWLSGDLTGVVAVVDVHRARLDGAVPLPLPTAAAPTRAAIPAEVAAPGLGRLRTDAVDAGDLDELAARLPLPADAGQLAAIADALAGRSLVLDGAPGTGRTQTVVDLVARAVADGQRVLVLAGPPSLPLLATRLDDVGLAPFTADLRAEPSTVRARLRAALRDCTEDDELPAPVTDDPALTTARQALADHARRVHGPNRAGLSLYAAHAGLLRADPGRPALPVPGSVVAHTTERTVEAMRRALTELPPLAAATGPRPGHPWGFVDRPRADLLAVHGAVLAVDRAVDGLLAALPAEDTEPSTGALVEALGAARTPDDVEAVAVLLDGPVVSADELDRTRTPAWETAAVALLHQVAGFVTSAQPALEIARPAVLDLPLAELAAEADTAAASRFGRGRRLAAVLDRLAPALHPGVAVAPAELPVLLAGLLDRQEAARALARRAGALPGLQVPEEWNPLTDRRLVERQLVRLRRLAVATTGPEEPARAALRRLVAARPQPDPVVAAAVTGLRDAVAGLVPACQTTVADLAAWAGDDGLLGRWTATRDERAVDAVGLPSLHAWMALLRRLELLHAAGLDDARTALLRGDVPAGDALAAFDHGLAATSVAETSVTATSVTATSVTATSVTATSVTERRPAGRTDADPPADAFIQAAAAARAALATALPAQARAVRRAAWLASGREAPQMAGGVLTERGDLTHLLTQDAGLLLATLPCVLADPATAARLLPPTPGLFDLVIVDDADLLPAATADLLTRARTAVLTATGPDSSGPTSPGTADLAAAGRAAGLPSRALTWQHRARDEALAALGGAGPRLAAAPAPLPSAVTLLRVPGTFTRTGTWPGANPVEARAVVAELRRRIDGARGTAGHATVPSVAVITLHRQQQLLIDGLLRGAGNARVAAAVQHPDGVVVVHVDDAAGLERDVVLLSLGCSADDEGGVPLDLGPVGRAGGERAVDRAVSRAREQLLVVASFDPAQLQAGHTALAGVRRLRRFLDLAGAAGPATGPPAPVAAADPHRDDVAGALRDRGLVVSTGVGGSPFRLDLTVARPGGPPVLAVLLDGPGWAARGTAGDRDELPVRALLRAGWPAVERVWLPSWLADRAAVVERLVSAAEAAVAPAPPEPVPAPMTLPPVPARVPAPARPAATAPGEPAVRVTARPTVAPTTMPGEVLFRPWTPERAGEPRQLRRLGDADVAEQVRAVLRAGVDAEGPVHRERLAQLAAGAFGVPRVPERLQEDLLALLDDGSVFHWPPGLDRGSWTGFRRHAGPGDRLLEHVSPDEVGNAMVALCGVGAGMTRDELFARTLAVFGHPRRHPVLVPFLELGLAAAVRAERVVRPAAGLLIRAA</sequence>
<dbReference type="InterPro" id="IPR027417">
    <property type="entry name" value="P-loop_NTPase"/>
</dbReference>
<name>A0A7K3WIZ6_9ACTN</name>
<dbReference type="EMBL" id="JAAGWK010000022">
    <property type="protein sequence ID" value="NEL55493.1"/>
    <property type="molecule type" value="Genomic_DNA"/>
</dbReference>
<comment type="caution">
    <text evidence="7">The sequence shown here is derived from an EMBL/GenBank/DDBJ whole genome shotgun (WGS) entry which is preliminary data.</text>
</comment>
<dbReference type="RefSeq" id="WP_152727403.1">
    <property type="nucleotide sequence ID" value="NZ_JAABOZ010000001.1"/>
</dbReference>
<dbReference type="Proteomes" id="UP000470470">
    <property type="component" value="Unassembled WGS sequence"/>
</dbReference>
<dbReference type="InterPro" id="IPR041679">
    <property type="entry name" value="DNA2/NAM7-like_C"/>
</dbReference>
<evidence type="ECO:0000259" key="6">
    <source>
        <dbReference type="Pfam" id="PF18741"/>
    </source>
</evidence>